<evidence type="ECO:0000256" key="5">
    <source>
        <dbReference type="SAM" id="SignalP"/>
    </source>
</evidence>
<name>A0A1I1CIP9_9PSEU</name>
<protein>
    <submittedName>
        <fullName evidence="6">Molybdate transport system substrate-binding protein</fullName>
    </submittedName>
</protein>
<feature type="binding site" evidence="4">
    <location>
        <position position="61"/>
    </location>
    <ligand>
        <name>molybdate</name>
        <dbReference type="ChEBI" id="CHEBI:36264"/>
    </ligand>
</feature>
<dbReference type="GO" id="GO:0030973">
    <property type="term" value="F:molybdate ion binding"/>
    <property type="evidence" value="ECO:0007669"/>
    <property type="project" value="TreeGrafter"/>
</dbReference>
<dbReference type="GO" id="GO:0046872">
    <property type="term" value="F:metal ion binding"/>
    <property type="evidence" value="ECO:0007669"/>
    <property type="project" value="UniProtKB-KW"/>
</dbReference>
<dbReference type="RefSeq" id="WP_245788923.1">
    <property type="nucleotide sequence ID" value="NZ_FOKG01000030.1"/>
</dbReference>
<dbReference type="STRING" id="490629.SAMN05216266_13054"/>
<dbReference type="PIRSF" id="PIRSF004846">
    <property type="entry name" value="ModA"/>
    <property type="match status" value="1"/>
</dbReference>
<feature type="binding site" evidence="4">
    <location>
        <position position="33"/>
    </location>
    <ligand>
        <name>molybdate</name>
        <dbReference type="ChEBI" id="CHEBI:36264"/>
    </ligand>
</feature>
<dbReference type="GO" id="GO:0015689">
    <property type="term" value="P:molybdate ion transport"/>
    <property type="evidence" value="ECO:0007669"/>
    <property type="project" value="InterPro"/>
</dbReference>
<dbReference type="Gene3D" id="3.40.190.10">
    <property type="entry name" value="Periplasmic binding protein-like II"/>
    <property type="match status" value="2"/>
</dbReference>
<dbReference type="AlphaFoldDB" id="A0A1I1CIP9"/>
<feature type="binding site" evidence="4">
    <location>
        <position position="163"/>
    </location>
    <ligand>
        <name>molybdate</name>
        <dbReference type="ChEBI" id="CHEBI:36264"/>
    </ligand>
</feature>
<evidence type="ECO:0000256" key="3">
    <source>
        <dbReference type="ARBA" id="ARBA00022729"/>
    </source>
</evidence>
<organism evidence="6 7">
    <name type="scientific">Amycolatopsis marina</name>
    <dbReference type="NCBI Taxonomy" id="490629"/>
    <lineage>
        <taxon>Bacteria</taxon>
        <taxon>Bacillati</taxon>
        <taxon>Actinomycetota</taxon>
        <taxon>Actinomycetes</taxon>
        <taxon>Pseudonocardiales</taxon>
        <taxon>Pseudonocardiaceae</taxon>
        <taxon>Amycolatopsis</taxon>
    </lineage>
</organism>
<evidence type="ECO:0000313" key="7">
    <source>
        <dbReference type="Proteomes" id="UP000243799"/>
    </source>
</evidence>
<dbReference type="PANTHER" id="PTHR30632">
    <property type="entry name" value="MOLYBDATE-BINDING PERIPLASMIC PROTEIN"/>
    <property type="match status" value="1"/>
</dbReference>
<comment type="similarity">
    <text evidence="1">Belongs to the bacterial solute-binding protein ModA family.</text>
</comment>
<dbReference type="Proteomes" id="UP000243799">
    <property type="component" value="Unassembled WGS sequence"/>
</dbReference>
<dbReference type="PANTHER" id="PTHR30632:SF0">
    <property type="entry name" value="SULFATE-BINDING PROTEIN"/>
    <property type="match status" value="1"/>
</dbReference>
<keyword evidence="2 4" id="KW-0479">Metal-binding</keyword>
<gene>
    <name evidence="6" type="ORF">SAMN05216266_13054</name>
</gene>
<feature type="chain" id="PRO_5039565968" evidence="5">
    <location>
        <begin position="19"/>
        <end position="245"/>
    </location>
</feature>
<keyword evidence="3 5" id="KW-0732">Signal</keyword>
<accession>A0A1I1CIP9</accession>
<dbReference type="EMBL" id="FOKG01000030">
    <property type="protein sequence ID" value="SFB62357.1"/>
    <property type="molecule type" value="Genomic_DNA"/>
</dbReference>
<keyword evidence="7" id="KW-1185">Reference proteome</keyword>
<dbReference type="InterPro" id="IPR005950">
    <property type="entry name" value="ModA"/>
</dbReference>
<dbReference type="InterPro" id="IPR050682">
    <property type="entry name" value="ModA/WtpA"/>
</dbReference>
<sequence length="245" mass="24498">MAALLVPALLTTACGALADGDRGVPLNVFAAASLAESFGALGRRFEQDNSDVDVRLNLAGSATLAQQIVEGAPADVFASANESTMETVVAAGRAARPAVFATNSLTIVVPAGNPRDVRSLADLTGAGLTVVVCAPEVPCGTATEQVERSAGAELTPASEEQDVKAVLNKVVAGEADAGLVYVTDATAAAGKVDSVAITEAAAAVNSYPIAAVEGSAQAEAARRFVDFVLGSAGREELGRAGFGTP</sequence>
<feature type="binding site" evidence="4">
    <location>
        <position position="181"/>
    </location>
    <ligand>
        <name>molybdate</name>
        <dbReference type="ChEBI" id="CHEBI:36264"/>
    </ligand>
</feature>
<keyword evidence="4" id="KW-0500">Molybdenum</keyword>
<dbReference type="SUPFAM" id="SSF53850">
    <property type="entry name" value="Periplasmic binding protein-like II"/>
    <property type="match status" value="1"/>
</dbReference>
<proteinExistence type="inferred from homology"/>
<evidence type="ECO:0000256" key="2">
    <source>
        <dbReference type="ARBA" id="ARBA00022723"/>
    </source>
</evidence>
<evidence type="ECO:0000313" key="6">
    <source>
        <dbReference type="EMBL" id="SFB62357.1"/>
    </source>
</evidence>
<dbReference type="NCBIfam" id="TIGR01256">
    <property type="entry name" value="modA"/>
    <property type="match status" value="1"/>
</dbReference>
<evidence type="ECO:0000256" key="4">
    <source>
        <dbReference type="PIRSR" id="PIRSR004846-1"/>
    </source>
</evidence>
<evidence type="ECO:0000256" key="1">
    <source>
        <dbReference type="ARBA" id="ARBA00009175"/>
    </source>
</evidence>
<feature type="signal peptide" evidence="5">
    <location>
        <begin position="1"/>
        <end position="18"/>
    </location>
</feature>
<dbReference type="Pfam" id="PF13531">
    <property type="entry name" value="SBP_bac_11"/>
    <property type="match status" value="1"/>
</dbReference>
<reference evidence="7" key="1">
    <citation type="submission" date="2016-10" db="EMBL/GenBank/DDBJ databases">
        <authorList>
            <person name="Varghese N."/>
            <person name="Submissions S."/>
        </authorList>
    </citation>
    <scope>NUCLEOTIDE SEQUENCE [LARGE SCALE GENOMIC DNA]</scope>
    <source>
        <strain evidence="7">CGMCC 4.3568</strain>
    </source>
</reference>